<dbReference type="InterPro" id="IPR000719">
    <property type="entry name" value="Prot_kinase_dom"/>
</dbReference>
<evidence type="ECO:0000256" key="1">
    <source>
        <dbReference type="ARBA" id="ARBA00004115"/>
    </source>
</evidence>
<evidence type="ECO:0000256" key="3">
    <source>
        <dbReference type="ARBA" id="ARBA00022527"/>
    </source>
</evidence>
<dbReference type="EMBL" id="KI630353">
    <property type="protein sequence ID" value="EYU41185.1"/>
    <property type="molecule type" value="Genomic_DNA"/>
</dbReference>
<evidence type="ECO:0000256" key="27">
    <source>
        <dbReference type="SAM" id="Phobius"/>
    </source>
</evidence>
<evidence type="ECO:0000259" key="28">
    <source>
        <dbReference type="PROSITE" id="PS50011"/>
    </source>
</evidence>
<feature type="region of interest" description="Disordered" evidence="26">
    <location>
        <begin position="139"/>
        <end position="160"/>
    </location>
</feature>
<dbReference type="GO" id="GO:0036498">
    <property type="term" value="P:IRE1-mediated unfolded protein response"/>
    <property type="evidence" value="ECO:0000318"/>
    <property type="project" value="GO_Central"/>
</dbReference>
<reference evidence="30 31" key="1">
    <citation type="journal article" date="2013" name="Proc. Natl. Acad. Sci. U.S.A.">
        <title>Fine-scale variation in meiotic recombination in Mimulus inferred from population shotgun sequencing.</title>
        <authorList>
            <person name="Hellsten U."/>
            <person name="Wright K.M."/>
            <person name="Jenkins J."/>
            <person name="Shu S."/>
            <person name="Yuan Y."/>
            <person name="Wessler S.R."/>
            <person name="Schmutz J."/>
            <person name="Willis J.H."/>
            <person name="Rokhsar D.S."/>
        </authorList>
    </citation>
    <scope>NUCLEOTIDE SEQUENCE [LARGE SCALE GENOMIC DNA]</scope>
    <source>
        <strain evidence="31">cv. DUN x IM62</strain>
    </source>
</reference>
<evidence type="ECO:0000256" key="13">
    <source>
        <dbReference type="ARBA" id="ARBA00022859"/>
    </source>
</evidence>
<feature type="domain" description="KEN" evidence="29">
    <location>
        <begin position="473"/>
        <end position="604"/>
    </location>
</feature>
<dbReference type="Gene3D" id="3.30.200.20">
    <property type="entry name" value="Phosphorylase Kinase, domain 1"/>
    <property type="match status" value="1"/>
</dbReference>
<evidence type="ECO:0000256" key="11">
    <source>
        <dbReference type="ARBA" id="ARBA00022824"/>
    </source>
</evidence>
<keyword evidence="9" id="KW-0418">Kinase</keyword>
<dbReference type="PANTHER" id="PTHR13954">
    <property type="entry name" value="IRE1-RELATED"/>
    <property type="match status" value="1"/>
</dbReference>
<keyword evidence="7" id="KW-0732">Signal</keyword>
<dbReference type="eggNOG" id="KOG1027">
    <property type="taxonomic scope" value="Eukaryota"/>
</dbReference>
<evidence type="ECO:0000256" key="15">
    <source>
        <dbReference type="ARBA" id="ARBA00023015"/>
    </source>
</evidence>
<keyword evidence="14 27" id="KW-1133">Transmembrane helix</keyword>
<evidence type="ECO:0000313" key="31">
    <source>
        <dbReference type="Proteomes" id="UP000030748"/>
    </source>
</evidence>
<dbReference type="SMART" id="SM00580">
    <property type="entry name" value="PUG"/>
    <property type="match status" value="1"/>
</dbReference>
<dbReference type="InterPro" id="IPR038357">
    <property type="entry name" value="KEN_sf"/>
</dbReference>
<evidence type="ECO:0000256" key="4">
    <source>
        <dbReference type="ARBA" id="ARBA00022664"/>
    </source>
</evidence>
<evidence type="ECO:0000256" key="7">
    <source>
        <dbReference type="ARBA" id="ARBA00022729"/>
    </source>
</evidence>
<evidence type="ECO:0000256" key="6">
    <source>
        <dbReference type="ARBA" id="ARBA00022692"/>
    </source>
</evidence>
<keyword evidence="21" id="KW-0834">Unfolded protein response</keyword>
<proteinExistence type="predicted"/>
<keyword evidence="6 27" id="KW-0812">Transmembrane</keyword>
<keyword evidence="16 27" id="KW-0472">Membrane</keyword>
<dbReference type="GO" id="GO:0002376">
    <property type="term" value="P:immune system process"/>
    <property type="evidence" value="ECO:0007669"/>
    <property type="project" value="UniProtKB-KW"/>
</dbReference>
<comment type="subunit">
    <text evidence="25">Homodimer; disulfide-linked. Dimer formation is driven by hydrophobic interactions within the N-terminal luminal domains and stabilized by disulfide bridges.</text>
</comment>
<dbReference type="InterPro" id="IPR008271">
    <property type="entry name" value="Ser/Thr_kinase_AS"/>
</dbReference>
<dbReference type="GO" id="GO:0005789">
    <property type="term" value="C:endoplasmic reticulum membrane"/>
    <property type="evidence" value="ECO:0007669"/>
    <property type="project" value="UniProtKB-SubCell"/>
</dbReference>
<dbReference type="PANTHER" id="PTHR13954:SF27">
    <property type="entry name" value="SERINE_THREONINE-PROTEIN KINASE_ENDORIBONUCLEASE IRE1B"/>
    <property type="match status" value="1"/>
</dbReference>
<dbReference type="GO" id="GO:0051082">
    <property type="term" value="F:unfolded protein binding"/>
    <property type="evidence" value="ECO:0000318"/>
    <property type="project" value="GO_Central"/>
</dbReference>
<keyword evidence="13" id="KW-0391">Immunity</keyword>
<comment type="catalytic activity">
    <reaction evidence="23">
        <text>L-threonyl-[protein] + ATP = O-phospho-L-threonyl-[protein] + ADP + H(+)</text>
        <dbReference type="Rhea" id="RHEA:46608"/>
        <dbReference type="Rhea" id="RHEA-COMP:11060"/>
        <dbReference type="Rhea" id="RHEA-COMP:11605"/>
        <dbReference type="ChEBI" id="CHEBI:15378"/>
        <dbReference type="ChEBI" id="CHEBI:30013"/>
        <dbReference type="ChEBI" id="CHEBI:30616"/>
        <dbReference type="ChEBI" id="CHEBI:61977"/>
        <dbReference type="ChEBI" id="CHEBI:456216"/>
        <dbReference type="EC" id="2.7.11.1"/>
    </reaction>
</comment>
<dbReference type="STRING" id="4155.A0A022RQG9"/>
<dbReference type="Proteomes" id="UP000030748">
    <property type="component" value="Unassembled WGS sequence"/>
</dbReference>
<feature type="compositionally biased region" description="Basic residues" evidence="26">
    <location>
        <begin position="140"/>
        <end position="149"/>
    </location>
</feature>
<feature type="domain" description="Protein kinase" evidence="28">
    <location>
        <begin position="180"/>
        <end position="470"/>
    </location>
</feature>
<keyword evidence="31" id="KW-1185">Reference proteome</keyword>
<dbReference type="GO" id="GO:0004521">
    <property type="term" value="F:RNA endonuclease activity"/>
    <property type="evidence" value="ECO:0000318"/>
    <property type="project" value="GO_Central"/>
</dbReference>
<keyword evidence="22" id="KW-0511">Multifunctional enzyme</keyword>
<dbReference type="GO" id="GO:0006397">
    <property type="term" value="P:mRNA processing"/>
    <property type="evidence" value="ECO:0007669"/>
    <property type="project" value="UniProtKB-KW"/>
</dbReference>
<protein>
    <recommendedName>
        <fullName evidence="2">non-specific serine/threonine protein kinase</fullName>
        <ecNumber evidence="2">2.7.11.1</ecNumber>
    </recommendedName>
</protein>
<evidence type="ECO:0000256" key="17">
    <source>
        <dbReference type="ARBA" id="ARBA00023157"/>
    </source>
</evidence>
<dbReference type="EC" id="2.7.11.1" evidence="2"/>
<dbReference type="InterPro" id="IPR010513">
    <property type="entry name" value="KEN_dom"/>
</dbReference>
<evidence type="ECO:0000256" key="25">
    <source>
        <dbReference type="ARBA" id="ARBA00065357"/>
    </source>
</evidence>
<dbReference type="FunFam" id="1.20.1440.180:FF:000002">
    <property type="entry name" value="Serine/threonine-protein kinase/endoribonuclease IRE1"/>
    <property type="match status" value="1"/>
</dbReference>
<evidence type="ECO:0000256" key="8">
    <source>
        <dbReference type="ARBA" id="ARBA00022741"/>
    </source>
</evidence>
<dbReference type="InterPro" id="IPR045133">
    <property type="entry name" value="IRE1/2-like"/>
</dbReference>
<keyword evidence="18" id="KW-0804">Transcription</keyword>
<dbReference type="AlphaFoldDB" id="A0A022RQG9"/>
<evidence type="ECO:0000256" key="9">
    <source>
        <dbReference type="ARBA" id="ARBA00022777"/>
    </source>
</evidence>
<keyword evidence="3" id="KW-0723">Serine/threonine-protein kinase</keyword>
<gene>
    <name evidence="30" type="ORF">MIMGU_mgv1a003117mg</name>
</gene>
<dbReference type="Gene3D" id="1.10.510.10">
    <property type="entry name" value="Transferase(Phosphotransferase) domain 1"/>
    <property type="match status" value="1"/>
</dbReference>
<keyword evidence="10" id="KW-0378">Hydrolase</keyword>
<evidence type="ECO:0000259" key="29">
    <source>
        <dbReference type="PROSITE" id="PS51392"/>
    </source>
</evidence>
<dbReference type="GO" id="GO:0005783">
    <property type="term" value="C:endoplasmic reticulum"/>
    <property type="evidence" value="ECO:0000318"/>
    <property type="project" value="GO_Central"/>
</dbReference>
<feature type="transmembrane region" description="Helical" evidence="27">
    <location>
        <begin position="101"/>
        <end position="120"/>
    </location>
</feature>
<dbReference type="PROSITE" id="PS00108">
    <property type="entry name" value="PROTEIN_KINASE_ST"/>
    <property type="match status" value="1"/>
</dbReference>
<keyword evidence="20" id="KW-0508">mRNA splicing</keyword>
<dbReference type="PROSITE" id="PS51392">
    <property type="entry name" value="KEN"/>
    <property type="match status" value="1"/>
</dbReference>
<dbReference type="PROSITE" id="PS50011">
    <property type="entry name" value="PROTEIN_KINASE_DOM"/>
    <property type="match status" value="1"/>
</dbReference>
<dbReference type="FunFam" id="1.10.510.10:FF:000463">
    <property type="entry name" value="Serine/threonine-protein kinase/endoribonuclease IRE1a"/>
    <property type="match status" value="1"/>
</dbReference>
<dbReference type="CDD" id="cd10422">
    <property type="entry name" value="RNase_Ire1"/>
    <property type="match status" value="1"/>
</dbReference>
<evidence type="ECO:0000256" key="14">
    <source>
        <dbReference type="ARBA" id="ARBA00022989"/>
    </source>
</evidence>
<organism evidence="30 31">
    <name type="scientific">Erythranthe guttata</name>
    <name type="common">Yellow monkey flower</name>
    <name type="synonym">Mimulus guttatus</name>
    <dbReference type="NCBI Taxonomy" id="4155"/>
    <lineage>
        <taxon>Eukaryota</taxon>
        <taxon>Viridiplantae</taxon>
        <taxon>Streptophyta</taxon>
        <taxon>Embryophyta</taxon>
        <taxon>Tracheophyta</taxon>
        <taxon>Spermatophyta</taxon>
        <taxon>Magnoliopsida</taxon>
        <taxon>eudicotyledons</taxon>
        <taxon>Gunneridae</taxon>
        <taxon>Pentapetalae</taxon>
        <taxon>asterids</taxon>
        <taxon>lamiids</taxon>
        <taxon>Lamiales</taxon>
        <taxon>Phrymaceae</taxon>
        <taxon>Erythranthe</taxon>
    </lineage>
</organism>
<accession>A0A022RQG9</accession>
<keyword evidence="15" id="KW-0805">Transcription regulation</keyword>
<dbReference type="GO" id="GO:0004674">
    <property type="term" value="F:protein serine/threonine kinase activity"/>
    <property type="evidence" value="ECO:0000318"/>
    <property type="project" value="GO_Central"/>
</dbReference>
<dbReference type="FunFam" id="3.30.200.20:FF:000077">
    <property type="entry name" value="Putative Serine/threonine-protein kinase/endoribonuclease IRE1"/>
    <property type="match status" value="1"/>
</dbReference>
<evidence type="ECO:0000256" key="26">
    <source>
        <dbReference type="SAM" id="MobiDB-lite"/>
    </source>
</evidence>
<evidence type="ECO:0000256" key="5">
    <source>
        <dbReference type="ARBA" id="ARBA00022679"/>
    </source>
</evidence>
<evidence type="ECO:0000256" key="10">
    <source>
        <dbReference type="ARBA" id="ARBA00022801"/>
    </source>
</evidence>
<keyword evidence="5" id="KW-0808">Transferase</keyword>
<evidence type="ECO:0000256" key="12">
    <source>
        <dbReference type="ARBA" id="ARBA00022840"/>
    </source>
</evidence>
<dbReference type="GO" id="GO:0042742">
    <property type="term" value="P:defense response to bacterium"/>
    <property type="evidence" value="ECO:0007669"/>
    <property type="project" value="UniProtKB-ARBA"/>
</dbReference>
<evidence type="ECO:0000256" key="24">
    <source>
        <dbReference type="ARBA" id="ARBA00048679"/>
    </source>
</evidence>
<dbReference type="GO" id="GO:0009751">
    <property type="term" value="P:response to salicylic acid"/>
    <property type="evidence" value="ECO:0007669"/>
    <property type="project" value="UniProtKB-ARBA"/>
</dbReference>
<evidence type="ECO:0000256" key="23">
    <source>
        <dbReference type="ARBA" id="ARBA00047899"/>
    </source>
</evidence>
<keyword evidence="8" id="KW-0547">Nucleotide-binding</keyword>
<evidence type="ECO:0000256" key="16">
    <source>
        <dbReference type="ARBA" id="ARBA00023136"/>
    </source>
</evidence>
<evidence type="ECO:0000256" key="21">
    <source>
        <dbReference type="ARBA" id="ARBA00023230"/>
    </source>
</evidence>
<comment type="subcellular location">
    <subcellularLocation>
        <location evidence="1">Endoplasmic reticulum membrane</location>
        <topology evidence="1">Single-pass type I membrane protein</topology>
    </subcellularLocation>
</comment>
<keyword evidence="4" id="KW-0507">mRNA processing</keyword>
<dbReference type="SUPFAM" id="SSF56112">
    <property type="entry name" value="Protein kinase-like (PK-like)"/>
    <property type="match status" value="1"/>
</dbReference>
<comment type="catalytic activity">
    <reaction evidence="24">
        <text>L-seryl-[protein] + ATP = O-phospho-L-seryl-[protein] + ADP + H(+)</text>
        <dbReference type="Rhea" id="RHEA:17989"/>
        <dbReference type="Rhea" id="RHEA-COMP:9863"/>
        <dbReference type="Rhea" id="RHEA-COMP:11604"/>
        <dbReference type="ChEBI" id="CHEBI:15378"/>
        <dbReference type="ChEBI" id="CHEBI:29999"/>
        <dbReference type="ChEBI" id="CHEBI:30616"/>
        <dbReference type="ChEBI" id="CHEBI:83421"/>
        <dbReference type="ChEBI" id="CHEBI:456216"/>
        <dbReference type="EC" id="2.7.11.1"/>
    </reaction>
</comment>
<keyword evidence="19" id="KW-0325">Glycoprotein</keyword>
<dbReference type="Pfam" id="PF06479">
    <property type="entry name" value="Ribonuc_2-5A"/>
    <property type="match status" value="1"/>
</dbReference>
<dbReference type="GO" id="GO:0016787">
    <property type="term" value="F:hydrolase activity"/>
    <property type="evidence" value="ECO:0007669"/>
    <property type="project" value="UniProtKB-KW"/>
</dbReference>
<dbReference type="GO" id="GO:0005524">
    <property type="term" value="F:ATP binding"/>
    <property type="evidence" value="ECO:0007669"/>
    <property type="project" value="UniProtKB-KW"/>
</dbReference>
<dbReference type="SMART" id="SM00220">
    <property type="entry name" value="S_TKc"/>
    <property type="match status" value="1"/>
</dbReference>
<evidence type="ECO:0000256" key="2">
    <source>
        <dbReference type="ARBA" id="ARBA00012513"/>
    </source>
</evidence>
<dbReference type="Gene3D" id="1.20.1440.180">
    <property type="entry name" value="KEN domain"/>
    <property type="match status" value="1"/>
</dbReference>
<dbReference type="GO" id="GO:0008380">
    <property type="term" value="P:RNA splicing"/>
    <property type="evidence" value="ECO:0007669"/>
    <property type="project" value="UniProtKB-KW"/>
</dbReference>
<keyword evidence="11" id="KW-0256">Endoplasmic reticulum</keyword>
<evidence type="ECO:0000256" key="20">
    <source>
        <dbReference type="ARBA" id="ARBA00023187"/>
    </source>
</evidence>
<keyword evidence="12" id="KW-0067">ATP-binding</keyword>
<evidence type="ECO:0000256" key="19">
    <source>
        <dbReference type="ARBA" id="ARBA00023180"/>
    </source>
</evidence>
<evidence type="ECO:0000313" key="30">
    <source>
        <dbReference type="EMBL" id="EYU41185.1"/>
    </source>
</evidence>
<evidence type="ECO:0000256" key="18">
    <source>
        <dbReference type="ARBA" id="ARBA00023163"/>
    </source>
</evidence>
<keyword evidence="17" id="KW-1015">Disulfide bond</keyword>
<name>A0A022RQG9_ERYGU</name>
<dbReference type="Pfam" id="PF00069">
    <property type="entry name" value="Pkinase"/>
    <property type="match status" value="1"/>
</dbReference>
<sequence>MHCQKRPVVYRIRDRSSLEPLFKANGLRDALPGGGEGGVLSLPASDHLAIEPLNNLLAPYRSYEKESPLALPTPDRNELKNRSLPQISGRIEFDRLAQPQFWSAMLYSALGIIAVVFVFFRRKGGISHLSEDLKLQNVTPKKRKNRKNSKNGTVVGEKQEDFSQSSYDTSTIGRKIGKLIVTNKQIAKGSNGTIVLEGNYEGRSVAVKRLVRTHHSVAVKEIQNLITSDRHPNIVRWHGVEYDQDFVYLCLERCTCSLHDLISFCTSHSQVTTNDRNHESPSLVLWDTQLLSTLGSNTELELWKDNGYPSATLLKLMRDVVCGLAHLHELKIIHRDLKPQNVLVIKDRPISAKISDMGISKHLDGEMSSLTNHATGSGSSGWQAPEQLRQERQTRAVDLFSLGCILFFCMTGGKHPFGESLERDVNIVNDRKDLFLIEHIPEATNLVSQLLDAKLELRPTATEVMVHPLFWDSETRLSFLRDASDRVELEDREEASQLLEALEDRGRVALGCKWDEKMENAFINDISRYRRYKFDSVRDLLRVIRNKLNHYRELPKEIQAILGSVPEGFDSYFSTRFPSLLIEVYQIFLRYCADEELFQKYFRNTRF</sequence>
<dbReference type="GO" id="GO:0070059">
    <property type="term" value="P:intrinsic apoptotic signaling pathway in response to endoplasmic reticulum stress"/>
    <property type="evidence" value="ECO:0000318"/>
    <property type="project" value="GO_Central"/>
</dbReference>
<evidence type="ECO:0000256" key="22">
    <source>
        <dbReference type="ARBA" id="ARBA00023268"/>
    </source>
</evidence>
<dbReference type="InterPro" id="IPR011009">
    <property type="entry name" value="Kinase-like_dom_sf"/>
</dbReference>